<sequence>MKQYGKVVEVSEDKAFVIMEKHSSCSGCNACKLGSDNHELRIEAINTVGAKSDQIVEVDMEGQHVLTAAFILYMIPLFALFTGIVIGNIIFPTQELIAAAMGFGLLALSFLGIKMKDESFRNDKKYIPVITNIQEEKPL</sequence>
<gene>
    <name evidence="2" type="ORF">ISALK_10385</name>
</gene>
<comment type="caution">
    <text evidence="2">The sequence shown here is derived from an EMBL/GenBank/DDBJ whole genome shotgun (WGS) entry which is preliminary data.</text>
</comment>
<dbReference type="PANTHER" id="PTHR35867">
    <property type="entry name" value="PROTEIN RSEC"/>
    <property type="match status" value="1"/>
</dbReference>
<dbReference type="RefSeq" id="WP_160722024.1">
    <property type="nucleotide sequence ID" value="NZ_SUMG01000014.1"/>
</dbReference>
<keyword evidence="1" id="KW-0472">Membrane</keyword>
<name>A0AA43XL90_9CLOT</name>
<dbReference type="PANTHER" id="PTHR35867:SF1">
    <property type="entry name" value="PROTEIN RSEC"/>
    <property type="match status" value="1"/>
</dbReference>
<evidence type="ECO:0000313" key="2">
    <source>
        <dbReference type="EMBL" id="NBG88908.1"/>
    </source>
</evidence>
<dbReference type="AlphaFoldDB" id="A0AA43XL90"/>
<dbReference type="InterPro" id="IPR007359">
    <property type="entry name" value="SigmaE_reg_RseC_MucC"/>
</dbReference>
<keyword evidence="1" id="KW-1133">Transmembrane helix</keyword>
<dbReference type="PIRSF" id="PIRSF004923">
    <property type="entry name" value="RseC"/>
    <property type="match status" value="1"/>
</dbReference>
<evidence type="ECO:0000256" key="1">
    <source>
        <dbReference type="SAM" id="Phobius"/>
    </source>
</evidence>
<dbReference type="Pfam" id="PF04246">
    <property type="entry name" value="RseC_MucC"/>
    <property type="match status" value="1"/>
</dbReference>
<evidence type="ECO:0000313" key="3">
    <source>
        <dbReference type="Proteomes" id="UP000449710"/>
    </source>
</evidence>
<feature type="transmembrane region" description="Helical" evidence="1">
    <location>
        <begin position="70"/>
        <end position="90"/>
    </location>
</feature>
<accession>A0AA43XL90</accession>
<reference evidence="2 3" key="1">
    <citation type="submission" date="2019-04" db="EMBL/GenBank/DDBJ databases">
        <title>Isachenkonia alkalipeptolytica gen. nov. sp. nov. a new anaerobic, alkiliphilic organothrophic bacterium capable to reduce synthesized ferrihydrite isolated from a soda lake.</title>
        <authorList>
            <person name="Toshchakov S.V."/>
            <person name="Zavarzina D.G."/>
            <person name="Zhilina T.N."/>
            <person name="Kostrikina N.A."/>
            <person name="Kublanov I.V."/>
        </authorList>
    </citation>
    <scope>NUCLEOTIDE SEQUENCE [LARGE SCALE GENOMIC DNA]</scope>
    <source>
        <strain evidence="2 3">Z-1701</strain>
    </source>
</reference>
<proteinExistence type="predicted"/>
<keyword evidence="3" id="KW-1185">Reference proteome</keyword>
<dbReference type="Proteomes" id="UP000449710">
    <property type="component" value="Unassembled WGS sequence"/>
</dbReference>
<protein>
    <submittedName>
        <fullName evidence="2">Sigma E positive regulator RseC/MucC</fullName>
    </submittedName>
</protein>
<dbReference type="EMBL" id="SUMG01000014">
    <property type="protein sequence ID" value="NBG88908.1"/>
    <property type="molecule type" value="Genomic_DNA"/>
</dbReference>
<feature type="transmembrane region" description="Helical" evidence="1">
    <location>
        <begin position="96"/>
        <end position="115"/>
    </location>
</feature>
<dbReference type="InterPro" id="IPR026268">
    <property type="entry name" value="RseC"/>
</dbReference>
<organism evidence="2 3">
    <name type="scientific">Isachenkonia alkalipeptolytica</name>
    <dbReference type="NCBI Taxonomy" id="2565777"/>
    <lineage>
        <taxon>Bacteria</taxon>
        <taxon>Bacillati</taxon>
        <taxon>Bacillota</taxon>
        <taxon>Clostridia</taxon>
        <taxon>Eubacteriales</taxon>
        <taxon>Clostridiaceae</taxon>
        <taxon>Isachenkonia</taxon>
    </lineage>
</organism>
<keyword evidence="1" id="KW-0812">Transmembrane</keyword>